<proteinExistence type="predicted"/>
<dbReference type="Gene3D" id="3.90.660.10">
    <property type="match status" value="1"/>
</dbReference>
<gene>
    <name evidence="3" type="primary">LOC112282529</name>
    <name evidence="2" type="ORF">PHYPA_007988</name>
</gene>
<evidence type="ECO:0000259" key="1">
    <source>
        <dbReference type="Pfam" id="PF01593"/>
    </source>
</evidence>
<dbReference type="Gramene" id="Pp3c5_21370V3.2">
    <property type="protein sequence ID" value="Pp3c5_21370V3.2"/>
    <property type="gene ID" value="Pp3c5_21370"/>
</dbReference>
<dbReference type="OMA" id="QVHRWRY"/>
<dbReference type="InterPro" id="IPR036188">
    <property type="entry name" value="FAD/NAD-bd_sf"/>
</dbReference>
<dbReference type="EMBL" id="ABEU02000005">
    <property type="protein sequence ID" value="PNR54311.1"/>
    <property type="molecule type" value="Genomic_DNA"/>
</dbReference>
<dbReference type="AlphaFoldDB" id="A0A2K1KKJ9"/>
<dbReference type="Gramene" id="Pp3c5_21370V3.1">
    <property type="protein sequence ID" value="Pp3c5_21370V3.1"/>
    <property type="gene ID" value="Pp3c5_21370"/>
</dbReference>
<protein>
    <recommendedName>
        <fullName evidence="1">Amine oxidase domain-containing protein</fullName>
    </recommendedName>
</protein>
<dbReference type="Proteomes" id="UP000006727">
    <property type="component" value="Chromosome 5"/>
</dbReference>
<name>A0A2K1KKJ9_PHYPA</name>
<feature type="domain" description="Amine oxidase" evidence="1">
    <location>
        <begin position="166"/>
        <end position="405"/>
    </location>
</feature>
<dbReference type="Pfam" id="PF01593">
    <property type="entry name" value="Amino_oxidase"/>
    <property type="match status" value="1"/>
</dbReference>
<dbReference type="STRING" id="3218.A0A2K1KKJ9"/>
<dbReference type="Gene3D" id="3.50.50.60">
    <property type="entry name" value="FAD/NAD(P)-binding domain"/>
    <property type="match status" value="1"/>
</dbReference>
<dbReference type="PROSITE" id="PS51257">
    <property type="entry name" value="PROKAR_LIPOPROTEIN"/>
    <property type="match status" value="1"/>
</dbReference>
<reference evidence="2 4" key="1">
    <citation type="journal article" date="2008" name="Science">
        <title>The Physcomitrella genome reveals evolutionary insights into the conquest of land by plants.</title>
        <authorList>
            <person name="Rensing S."/>
            <person name="Lang D."/>
            <person name="Zimmer A."/>
            <person name="Terry A."/>
            <person name="Salamov A."/>
            <person name="Shapiro H."/>
            <person name="Nishiyama T."/>
            <person name="Perroud P.-F."/>
            <person name="Lindquist E."/>
            <person name="Kamisugi Y."/>
            <person name="Tanahashi T."/>
            <person name="Sakakibara K."/>
            <person name="Fujita T."/>
            <person name="Oishi K."/>
            <person name="Shin-I T."/>
            <person name="Kuroki Y."/>
            <person name="Toyoda A."/>
            <person name="Suzuki Y."/>
            <person name="Hashimoto A."/>
            <person name="Yamaguchi K."/>
            <person name="Sugano A."/>
            <person name="Kohara Y."/>
            <person name="Fujiyama A."/>
            <person name="Anterola A."/>
            <person name="Aoki S."/>
            <person name="Ashton N."/>
            <person name="Barbazuk W.B."/>
            <person name="Barker E."/>
            <person name="Bennetzen J."/>
            <person name="Bezanilla M."/>
            <person name="Blankenship R."/>
            <person name="Cho S.H."/>
            <person name="Dutcher S."/>
            <person name="Estelle M."/>
            <person name="Fawcett J.A."/>
            <person name="Gundlach H."/>
            <person name="Hanada K."/>
            <person name="Heyl A."/>
            <person name="Hicks K.A."/>
            <person name="Hugh J."/>
            <person name="Lohr M."/>
            <person name="Mayer K."/>
            <person name="Melkozernov A."/>
            <person name="Murata T."/>
            <person name="Nelson D."/>
            <person name="Pils B."/>
            <person name="Prigge M."/>
            <person name="Reiss B."/>
            <person name="Renner T."/>
            <person name="Rombauts S."/>
            <person name="Rushton P."/>
            <person name="Sanderfoot A."/>
            <person name="Schween G."/>
            <person name="Shiu S.-H."/>
            <person name="Stueber K."/>
            <person name="Theodoulou F.L."/>
            <person name="Tu H."/>
            <person name="Van de Peer Y."/>
            <person name="Verrier P.J."/>
            <person name="Waters E."/>
            <person name="Wood A."/>
            <person name="Yang L."/>
            <person name="Cove D."/>
            <person name="Cuming A."/>
            <person name="Hasebe M."/>
            <person name="Lucas S."/>
            <person name="Mishler D.B."/>
            <person name="Reski R."/>
            <person name="Grigoriev I."/>
            <person name="Quatrano R.S."/>
            <person name="Boore J.L."/>
        </authorList>
    </citation>
    <scope>NUCLEOTIDE SEQUENCE [LARGE SCALE GENOMIC DNA]</scope>
    <source>
        <strain evidence="3 4">cv. Gransden 2004</strain>
    </source>
</reference>
<dbReference type="Pfam" id="PF13450">
    <property type="entry name" value="NAD_binding_8"/>
    <property type="match status" value="1"/>
</dbReference>
<dbReference type="GeneID" id="112282529"/>
<evidence type="ECO:0000313" key="4">
    <source>
        <dbReference type="Proteomes" id="UP000006727"/>
    </source>
</evidence>
<dbReference type="PANTHER" id="PTHR16128">
    <property type="entry name" value="FAD/NAD(P)-BINDING OXIDOREDUCTASE FAMILY PROTEIN"/>
    <property type="match status" value="1"/>
</dbReference>
<dbReference type="SUPFAM" id="SSF51905">
    <property type="entry name" value="FAD/NAD(P)-binding domain"/>
    <property type="match status" value="1"/>
</dbReference>
<dbReference type="PaxDb" id="3218-PP1S218_84V6.2"/>
<dbReference type="PANTHER" id="PTHR16128:SF5">
    <property type="entry name" value="FAD_NAD(P)-BINDING OXIDOREDUCTASE FAMILY PROTEIN"/>
    <property type="match status" value="1"/>
</dbReference>
<evidence type="ECO:0000313" key="3">
    <source>
        <dbReference type="EnsemblPlants" id="Pp3c5_21370V3.1"/>
    </source>
</evidence>
<organism evidence="2">
    <name type="scientific">Physcomitrium patens</name>
    <name type="common">Spreading-leaved earth moss</name>
    <name type="synonym">Physcomitrella patens</name>
    <dbReference type="NCBI Taxonomy" id="3218"/>
    <lineage>
        <taxon>Eukaryota</taxon>
        <taxon>Viridiplantae</taxon>
        <taxon>Streptophyta</taxon>
        <taxon>Embryophyta</taxon>
        <taxon>Bryophyta</taxon>
        <taxon>Bryophytina</taxon>
        <taxon>Bryopsida</taxon>
        <taxon>Funariidae</taxon>
        <taxon>Funariales</taxon>
        <taxon>Funariaceae</taxon>
        <taxon>Physcomitrium</taxon>
    </lineage>
</organism>
<dbReference type="OrthoDB" id="2161133at2759"/>
<dbReference type="RefSeq" id="XP_024375979.1">
    <property type="nucleotide sequence ID" value="XM_024520211.2"/>
</dbReference>
<reference evidence="2 4" key="2">
    <citation type="journal article" date="2018" name="Plant J.">
        <title>The Physcomitrella patens chromosome-scale assembly reveals moss genome structure and evolution.</title>
        <authorList>
            <person name="Lang D."/>
            <person name="Ullrich K.K."/>
            <person name="Murat F."/>
            <person name="Fuchs J."/>
            <person name="Jenkins J."/>
            <person name="Haas F.B."/>
            <person name="Piednoel M."/>
            <person name="Gundlach H."/>
            <person name="Van Bel M."/>
            <person name="Meyberg R."/>
            <person name="Vives C."/>
            <person name="Morata J."/>
            <person name="Symeonidi A."/>
            <person name="Hiss M."/>
            <person name="Muchero W."/>
            <person name="Kamisugi Y."/>
            <person name="Saleh O."/>
            <person name="Blanc G."/>
            <person name="Decker E.L."/>
            <person name="van Gessel N."/>
            <person name="Grimwood J."/>
            <person name="Hayes R.D."/>
            <person name="Graham S.W."/>
            <person name="Gunter L.E."/>
            <person name="McDaniel S.F."/>
            <person name="Hoernstein S.N.W."/>
            <person name="Larsson A."/>
            <person name="Li F.W."/>
            <person name="Perroud P.F."/>
            <person name="Phillips J."/>
            <person name="Ranjan P."/>
            <person name="Rokshar D.S."/>
            <person name="Rothfels C.J."/>
            <person name="Schneider L."/>
            <person name="Shu S."/>
            <person name="Stevenson D.W."/>
            <person name="Thummler F."/>
            <person name="Tillich M."/>
            <person name="Villarreal Aguilar J.C."/>
            <person name="Widiez T."/>
            <person name="Wong G.K."/>
            <person name="Wymore A."/>
            <person name="Zhang Y."/>
            <person name="Zimmer A.D."/>
            <person name="Quatrano R.S."/>
            <person name="Mayer K.F.X."/>
            <person name="Goodstein D."/>
            <person name="Casacuberta J.M."/>
            <person name="Vandepoele K."/>
            <person name="Reski R."/>
            <person name="Cuming A.C."/>
            <person name="Tuskan G.A."/>
            <person name="Maumus F."/>
            <person name="Salse J."/>
            <person name="Schmutz J."/>
            <person name="Rensing S.A."/>
        </authorList>
    </citation>
    <scope>NUCLEOTIDE SEQUENCE [LARGE SCALE GENOMIC DNA]</scope>
    <source>
        <strain evidence="3 4">cv. Gransden 2004</strain>
    </source>
</reference>
<reference evidence="3" key="3">
    <citation type="submission" date="2020-12" db="UniProtKB">
        <authorList>
            <consortium name="EnsemblPlants"/>
        </authorList>
    </citation>
    <scope>IDENTIFICATION</scope>
</reference>
<accession>A0A2K1KKJ9</accession>
<sequence length="410" mass="43621">MLLRRLHSAHLLHRLCISSLPIPFQSSAALSCRRRSLYACRASFSSSHSSMEFSGQDSSPPQVAVIGAGVAGSVCASLLAAKGLGVKVFDSGRGPGGRMSQRREKVEDGSELMFDHGAQYFTVKTAEVQQLVDKWQASGIVADWEGRFGTLNVATGEFVEDTDVKKRYVGVPGMNAICKALTTSPGVQAKYGAQVVGLDWVEGLDTWSLKFKDGENLGNFTAVVVADKGAAKLLLEGAGFPEWHKKVAAVKAAPCFAVMMAFSSPLTLIPLDGFVVEGSKIVSWAARDSCKPGRAKTSSECWVVHSTAEYAAGIIAQAGMGKPSNELLAAVASDLLTGFQSLLPDMPTPIYMKAHRWGGAFPTTPIAPEEKCVLIEDRRIALCGDFCVAPKVESALLSGMQASELLASLF</sequence>
<dbReference type="InterPro" id="IPR002937">
    <property type="entry name" value="Amino_oxidase"/>
</dbReference>
<dbReference type="EnsemblPlants" id="Pp3c5_21370V3.2">
    <property type="protein sequence ID" value="Pp3c5_21370V3.2"/>
    <property type="gene ID" value="Pp3c5_21370"/>
</dbReference>
<evidence type="ECO:0000313" key="2">
    <source>
        <dbReference type="EMBL" id="PNR54311.1"/>
    </source>
</evidence>
<keyword evidence="4" id="KW-1185">Reference proteome</keyword>
<dbReference type="EnsemblPlants" id="Pp3c5_21370V3.1">
    <property type="protein sequence ID" value="Pp3c5_21370V3.1"/>
    <property type="gene ID" value="Pp3c5_21370"/>
</dbReference>
<dbReference type="GO" id="GO:0016491">
    <property type="term" value="F:oxidoreductase activity"/>
    <property type="evidence" value="ECO:0007669"/>
    <property type="project" value="InterPro"/>
</dbReference>